<keyword evidence="2" id="KW-1185">Reference proteome</keyword>
<protein>
    <recommendedName>
        <fullName evidence="3">DDE transposase family protein</fullName>
    </recommendedName>
</protein>
<evidence type="ECO:0008006" key="3">
    <source>
        <dbReference type="Google" id="ProtNLM"/>
    </source>
</evidence>
<comment type="caution">
    <text evidence="1">The sequence shown here is derived from an EMBL/GenBank/DDBJ whole genome shotgun (WGS) entry which is preliminary data.</text>
</comment>
<evidence type="ECO:0000313" key="1">
    <source>
        <dbReference type="EMBL" id="MBE9077044.1"/>
    </source>
</evidence>
<dbReference type="EMBL" id="JADEXG010000012">
    <property type="protein sequence ID" value="MBE9077044.1"/>
    <property type="molecule type" value="Genomic_DNA"/>
</dbReference>
<organism evidence="1 2">
    <name type="scientific">Vasconcelosia minhoensis LEGE 07310</name>
    <dbReference type="NCBI Taxonomy" id="915328"/>
    <lineage>
        <taxon>Bacteria</taxon>
        <taxon>Bacillati</taxon>
        <taxon>Cyanobacteriota</taxon>
        <taxon>Cyanophyceae</taxon>
        <taxon>Nodosilineales</taxon>
        <taxon>Cymatolegaceae</taxon>
        <taxon>Vasconcelosia</taxon>
        <taxon>Vasconcelosia minhoensis</taxon>
    </lineage>
</organism>
<proteinExistence type="predicted"/>
<sequence>MKNAEHAESSWYVVKAEDEQCQLLTQSQLDSLANAEKAESWGPFEDQAHAIAKRVGLIRAGKCKPA</sequence>
<evidence type="ECO:0000313" key="2">
    <source>
        <dbReference type="Proteomes" id="UP000636505"/>
    </source>
</evidence>
<gene>
    <name evidence="1" type="ORF">IQ241_06990</name>
</gene>
<dbReference type="Proteomes" id="UP000636505">
    <property type="component" value="Unassembled WGS sequence"/>
</dbReference>
<reference evidence="1" key="1">
    <citation type="submission" date="2020-10" db="EMBL/GenBank/DDBJ databases">
        <authorList>
            <person name="Castelo-Branco R."/>
            <person name="Eusebio N."/>
            <person name="Adriana R."/>
            <person name="Vieira A."/>
            <person name="Brugerolle De Fraissinette N."/>
            <person name="Rezende De Castro R."/>
            <person name="Schneider M.P."/>
            <person name="Vasconcelos V."/>
            <person name="Leao P.N."/>
        </authorList>
    </citation>
    <scope>NUCLEOTIDE SEQUENCE</scope>
    <source>
        <strain evidence="1">LEGE 07310</strain>
    </source>
</reference>
<name>A0A8J7DQS4_9CYAN</name>
<dbReference type="RefSeq" id="WP_193905707.1">
    <property type="nucleotide sequence ID" value="NZ_JADEXG010000012.1"/>
</dbReference>
<accession>A0A8J7DQS4</accession>
<dbReference type="AlphaFoldDB" id="A0A8J7DQS4"/>